<protein>
    <submittedName>
        <fullName evidence="1">Uncharacterized protein</fullName>
    </submittedName>
</protein>
<sequence length="223" mass="26738">MSKQQAEAERMKMEVTVYSELIMEFQQVDLKKINKIVLKSINKNYLTKPNLVFEIENLNPVHIVIDLQPVEYIPSRMKNPYFNQVTFWNKKNISFLVKKLKKNLIPYRIDGYNYGYLSPDNKKIIQLLDESYIKHHILEQKEGKIITVKNNETSENKILYFPYDSQPLVLKENGDLTNFDKIRIDFSNRSEKIIEFTITYNFNEHSERFVYQYIHNQWKAIND</sequence>
<dbReference type="RefSeq" id="WP_225685436.1">
    <property type="nucleotide sequence ID" value="NZ_JAERSE020000001.1"/>
</dbReference>
<evidence type="ECO:0000313" key="2">
    <source>
        <dbReference type="Proteomes" id="UP000618240"/>
    </source>
</evidence>
<evidence type="ECO:0000313" key="1">
    <source>
        <dbReference type="EMBL" id="MCA6065575.1"/>
    </source>
</evidence>
<dbReference type="EMBL" id="JAERSE020000001">
    <property type="protein sequence ID" value="MCA6065575.1"/>
    <property type="molecule type" value="Genomic_DNA"/>
</dbReference>
<keyword evidence="2" id="KW-1185">Reference proteome</keyword>
<accession>A0ABS7ZVF8</accession>
<reference evidence="1 2" key="1">
    <citation type="submission" date="2021-09" db="EMBL/GenBank/DDBJ databases">
        <title>Genome sequencing and assembly of Chryseobacterium sp. RG1.</title>
        <authorList>
            <person name="Chhetri G."/>
        </authorList>
    </citation>
    <scope>NUCLEOTIDE SEQUENCE [LARGE SCALE GENOMIC DNA]</scope>
    <source>
        <strain evidence="1 2">RG1</strain>
    </source>
</reference>
<proteinExistence type="predicted"/>
<organism evidence="1 2">
    <name type="scientific">Chryseobacterium tagetis</name>
    <dbReference type="NCBI Taxonomy" id="2801334"/>
    <lineage>
        <taxon>Bacteria</taxon>
        <taxon>Pseudomonadati</taxon>
        <taxon>Bacteroidota</taxon>
        <taxon>Flavobacteriia</taxon>
        <taxon>Flavobacteriales</taxon>
        <taxon>Weeksellaceae</taxon>
        <taxon>Chryseobacterium group</taxon>
        <taxon>Chryseobacterium</taxon>
    </lineage>
</organism>
<name>A0ABS7ZVF8_9FLAO</name>
<dbReference type="Proteomes" id="UP000618240">
    <property type="component" value="Unassembled WGS sequence"/>
</dbReference>
<gene>
    <name evidence="1" type="ORF">JI747_000210</name>
</gene>
<comment type="caution">
    <text evidence="1">The sequence shown here is derived from an EMBL/GenBank/DDBJ whole genome shotgun (WGS) entry which is preliminary data.</text>
</comment>